<evidence type="ECO:0000256" key="1">
    <source>
        <dbReference type="ARBA" id="ARBA00004651"/>
    </source>
</evidence>
<dbReference type="GO" id="GO:0015104">
    <property type="term" value="F:antimonite transmembrane transporter activity"/>
    <property type="evidence" value="ECO:0007669"/>
    <property type="project" value="TreeGrafter"/>
</dbReference>
<protein>
    <submittedName>
        <fullName evidence="11">CBS domain-containing protein</fullName>
    </submittedName>
</protein>
<feature type="transmembrane region" description="Helical" evidence="9">
    <location>
        <begin position="129"/>
        <end position="149"/>
    </location>
</feature>
<dbReference type="PROSITE" id="PS51371">
    <property type="entry name" value="CBS"/>
    <property type="match status" value="2"/>
</dbReference>
<keyword evidence="8" id="KW-0129">CBS domain</keyword>
<name>A0A4Y5YBU1_9GAMM</name>
<feature type="transmembrane region" description="Helical" evidence="9">
    <location>
        <begin position="72"/>
        <end position="90"/>
    </location>
</feature>
<dbReference type="AlphaFoldDB" id="A0A4Y5YBU1"/>
<dbReference type="Pfam" id="PF01758">
    <property type="entry name" value="SBF"/>
    <property type="match status" value="1"/>
</dbReference>
<feature type="transmembrane region" description="Helical" evidence="9">
    <location>
        <begin position="290"/>
        <end position="309"/>
    </location>
</feature>
<dbReference type="InterPro" id="IPR002657">
    <property type="entry name" value="BilAc:Na_symport/Acr3"/>
</dbReference>
<feature type="transmembrane region" description="Helical" evidence="9">
    <location>
        <begin position="12"/>
        <end position="28"/>
    </location>
</feature>
<dbReference type="PANTHER" id="PTHR43057">
    <property type="entry name" value="ARSENITE EFFLUX TRANSPORTER"/>
    <property type="match status" value="1"/>
</dbReference>
<feature type="transmembrane region" description="Helical" evidence="9">
    <location>
        <begin position="161"/>
        <end position="178"/>
    </location>
</feature>
<reference evidence="11 12" key="1">
    <citation type="submission" date="2019-06" db="EMBL/GenBank/DDBJ databases">
        <title>The genome of Shewanella sp. SM1901.</title>
        <authorList>
            <person name="Cha Q."/>
        </authorList>
    </citation>
    <scope>NUCLEOTIDE SEQUENCE [LARGE SCALE GENOMIC DNA]</scope>
    <source>
        <strain evidence="11 12">SM1901</strain>
    </source>
</reference>
<dbReference type="GO" id="GO:0005886">
    <property type="term" value="C:plasma membrane"/>
    <property type="evidence" value="ECO:0007669"/>
    <property type="project" value="UniProtKB-SubCell"/>
</dbReference>
<evidence type="ECO:0000256" key="4">
    <source>
        <dbReference type="ARBA" id="ARBA00022475"/>
    </source>
</evidence>
<dbReference type="RefSeq" id="WP_137222967.1">
    <property type="nucleotide sequence ID" value="NZ_CP041036.1"/>
</dbReference>
<dbReference type="Proteomes" id="UP000319809">
    <property type="component" value="Chromosome"/>
</dbReference>
<evidence type="ECO:0000313" key="11">
    <source>
        <dbReference type="EMBL" id="QDE30059.1"/>
    </source>
</evidence>
<feature type="transmembrane region" description="Helical" evidence="9">
    <location>
        <begin position="34"/>
        <end position="51"/>
    </location>
</feature>
<keyword evidence="12" id="KW-1185">Reference proteome</keyword>
<evidence type="ECO:0000313" key="12">
    <source>
        <dbReference type="Proteomes" id="UP000319809"/>
    </source>
</evidence>
<dbReference type="SMART" id="SM00116">
    <property type="entry name" value="CBS"/>
    <property type="match status" value="2"/>
</dbReference>
<evidence type="ECO:0000256" key="7">
    <source>
        <dbReference type="ARBA" id="ARBA00023136"/>
    </source>
</evidence>
<keyword evidence="7 9" id="KW-0472">Membrane</keyword>
<dbReference type="EMBL" id="CP041036">
    <property type="protein sequence ID" value="QDE30059.1"/>
    <property type="molecule type" value="Genomic_DNA"/>
</dbReference>
<evidence type="ECO:0000256" key="5">
    <source>
        <dbReference type="ARBA" id="ARBA00022692"/>
    </source>
</evidence>
<evidence type="ECO:0000256" key="3">
    <source>
        <dbReference type="ARBA" id="ARBA00022448"/>
    </source>
</evidence>
<keyword evidence="5 9" id="KW-0812">Transmembrane</keyword>
<dbReference type="GO" id="GO:0015297">
    <property type="term" value="F:antiporter activity"/>
    <property type="evidence" value="ECO:0007669"/>
    <property type="project" value="InterPro"/>
</dbReference>
<dbReference type="Gene3D" id="3.10.580.10">
    <property type="entry name" value="CBS-domain"/>
    <property type="match status" value="1"/>
</dbReference>
<feature type="transmembrane region" description="Helical" evidence="9">
    <location>
        <begin position="199"/>
        <end position="217"/>
    </location>
</feature>
<dbReference type="InterPro" id="IPR046342">
    <property type="entry name" value="CBS_dom_sf"/>
</dbReference>
<dbReference type="KEGG" id="spol:FH971_03160"/>
<comment type="similarity">
    <text evidence="2">Belongs to the arsenical resistance-3 (ACR3) (TC 2.A.59) family.</text>
</comment>
<feature type="transmembrane region" description="Helical" evidence="9">
    <location>
        <begin position="96"/>
        <end position="117"/>
    </location>
</feature>
<sequence>MNKLSWLQKNLVISIPITMVIALIYGYFNDVSYLKNLIIPLTFLMVLPMMINLPIRKVFEGGDLKVQLATQFINFAITPFLAFAIGLYFFPDNHYLVLGILLTGLLPTSGMTISWTGMAKGNIPAAIKMTIFGLLLGSLLTPIYINLLIGENVDIDMMKMVQQVVIIVLIPLIIGHLIQRALIHFYGMSHYQEKLKSKFPPFSTLGVLGIVFVAMALKSKTIIGSPILLGQILLPLVLLYLANFLLSTIIGKLLFKRGDAIALLYGTVMRNLSIALAIAMTAFGEEGSDIALVISLGYIIQVQMGAWIVKLTDRIYGKPAPSVAEDFVHMGIFSLHQDDTLRQAIQLLSEEKIHSLAVLDNQQKIQGLVSMEQIIDSVADGADLDNPLSVLPLTNALLVDLQQPIASIVNDMKRTHTYKIVVTNKKGEVEGIISGLDILEYLSRK</sequence>
<feature type="domain" description="CBS" evidence="10">
    <location>
        <begin position="392"/>
        <end position="445"/>
    </location>
</feature>
<dbReference type="GO" id="GO:0015105">
    <property type="term" value="F:arsenite transmembrane transporter activity"/>
    <property type="evidence" value="ECO:0007669"/>
    <property type="project" value="TreeGrafter"/>
</dbReference>
<evidence type="ECO:0000256" key="9">
    <source>
        <dbReference type="SAM" id="Phobius"/>
    </source>
</evidence>
<dbReference type="Pfam" id="PF00571">
    <property type="entry name" value="CBS"/>
    <property type="match status" value="2"/>
</dbReference>
<evidence type="ECO:0000259" key="10">
    <source>
        <dbReference type="PROSITE" id="PS51371"/>
    </source>
</evidence>
<keyword evidence="4" id="KW-1003">Cell membrane</keyword>
<organism evidence="11 12">
    <name type="scientific">Shewanella polaris</name>
    <dbReference type="NCBI Taxonomy" id="2588449"/>
    <lineage>
        <taxon>Bacteria</taxon>
        <taxon>Pseudomonadati</taxon>
        <taxon>Pseudomonadota</taxon>
        <taxon>Gammaproteobacteria</taxon>
        <taxon>Alteromonadales</taxon>
        <taxon>Shewanellaceae</taxon>
        <taxon>Shewanella</taxon>
    </lineage>
</organism>
<evidence type="ECO:0000256" key="8">
    <source>
        <dbReference type="PROSITE-ProRule" id="PRU00703"/>
    </source>
</evidence>
<dbReference type="InterPro" id="IPR004706">
    <property type="entry name" value="Arsenical-R_Acr3"/>
</dbReference>
<evidence type="ECO:0000256" key="6">
    <source>
        <dbReference type="ARBA" id="ARBA00022989"/>
    </source>
</evidence>
<accession>A0A4Y5YBU1</accession>
<gene>
    <name evidence="11" type="ORF">FH971_03160</name>
</gene>
<feature type="transmembrane region" description="Helical" evidence="9">
    <location>
        <begin position="262"/>
        <end position="284"/>
    </location>
</feature>
<dbReference type="PANTHER" id="PTHR43057:SF1">
    <property type="entry name" value="ARSENICAL-RESISTANCE PROTEIN 3"/>
    <property type="match status" value="1"/>
</dbReference>
<feature type="domain" description="CBS" evidence="10">
    <location>
        <begin position="327"/>
        <end position="384"/>
    </location>
</feature>
<dbReference type="InterPro" id="IPR000644">
    <property type="entry name" value="CBS_dom"/>
</dbReference>
<comment type="subcellular location">
    <subcellularLocation>
        <location evidence="1">Cell membrane</location>
        <topology evidence="1">Multi-pass membrane protein</topology>
    </subcellularLocation>
</comment>
<evidence type="ECO:0000256" key="2">
    <source>
        <dbReference type="ARBA" id="ARBA00010110"/>
    </source>
</evidence>
<proteinExistence type="inferred from homology"/>
<dbReference type="SUPFAM" id="SSF54631">
    <property type="entry name" value="CBS-domain pair"/>
    <property type="match status" value="1"/>
</dbReference>
<keyword evidence="6 9" id="KW-1133">Transmembrane helix</keyword>
<keyword evidence="3" id="KW-0813">Transport</keyword>
<dbReference type="Gene3D" id="1.20.1530.20">
    <property type="match status" value="1"/>
</dbReference>
<dbReference type="InterPro" id="IPR038770">
    <property type="entry name" value="Na+/solute_symporter_sf"/>
</dbReference>
<feature type="transmembrane region" description="Helical" evidence="9">
    <location>
        <begin position="229"/>
        <end position="250"/>
    </location>
</feature>